<feature type="chain" id="PRO_5013716425" evidence="1">
    <location>
        <begin position="19"/>
        <end position="153"/>
    </location>
</feature>
<feature type="signal peptide" evidence="1">
    <location>
        <begin position="1"/>
        <end position="18"/>
    </location>
</feature>
<evidence type="ECO:0000256" key="1">
    <source>
        <dbReference type="SAM" id="SignalP"/>
    </source>
</evidence>
<keyword evidence="1" id="KW-0732">Signal</keyword>
<evidence type="ECO:0000313" key="3">
    <source>
        <dbReference type="Proteomes" id="UP000230056"/>
    </source>
</evidence>
<sequence>MKKIILGLFLILGTISFATPKNLDIVKANKAGYDVLREREDDIILGKFTDTEGTTVGIIFGFNDMSAKDSFESLKASSPETLKLVSITETQKTYIAKYVYITEDAYFYALSPKNLKFKNVYFSVVSTTNKNLDGDNLNRTADAYINEVESFLK</sequence>
<organism evidence="2 3">
    <name type="scientific">Fusobacterium pseudoperiodonticum</name>
    <dbReference type="NCBI Taxonomy" id="2663009"/>
    <lineage>
        <taxon>Bacteria</taxon>
        <taxon>Fusobacteriati</taxon>
        <taxon>Fusobacteriota</taxon>
        <taxon>Fusobacteriia</taxon>
        <taxon>Fusobacteriales</taxon>
        <taxon>Fusobacteriaceae</taxon>
        <taxon>Fusobacterium</taxon>
    </lineage>
</organism>
<protein>
    <submittedName>
        <fullName evidence="2">Uncharacterized protein</fullName>
    </submittedName>
</protein>
<reference evidence="2 3" key="1">
    <citation type="submission" date="2017-11" db="EMBL/GenBank/DDBJ databases">
        <title>Genome sequencing of Fusobacterium periodonticum KCOM 1261.</title>
        <authorList>
            <person name="Kook J.-K."/>
            <person name="Park S.-N."/>
            <person name="Lim Y.K."/>
        </authorList>
    </citation>
    <scope>NUCLEOTIDE SEQUENCE [LARGE SCALE GENOMIC DNA]</scope>
    <source>
        <strain evidence="2 3">KCOM 1261</strain>
    </source>
</reference>
<gene>
    <name evidence="2" type="ORF">CTM72_06480</name>
</gene>
<dbReference type="RefSeq" id="WP_100024868.1">
    <property type="nucleotide sequence ID" value="NZ_CP024699.1"/>
</dbReference>
<dbReference type="EMBL" id="CP024699">
    <property type="protein sequence ID" value="ATV59410.1"/>
    <property type="molecule type" value="Genomic_DNA"/>
</dbReference>
<proteinExistence type="predicted"/>
<name>A0A2D3NVQ0_9FUSO</name>
<dbReference type="Proteomes" id="UP000230056">
    <property type="component" value="Chromosome"/>
</dbReference>
<dbReference type="AlphaFoldDB" id="A0A2D3NVQ0"/>
<evidence type="ECO:0000313" key="2">
    <source>
        <dbReference type="EMBL" id="ATV59410.1"/>
    </source>
</evidence>
<accession>A0A2D3NVQ0</accession>